<dbReference type="InterPro" id="IPR029063">
    <property type="entry name" value="SAM-dependent_MTases_sf"/>
</dbReference>
<name>A0A084JNU7_9FIRM</name>
<feature type="binding site" evidence="6">
    <location>
        <position position="149"/>
    </location>
    <ligand>
        <name>S-adenosyl-L-methionine</name>
        <dbReference type="ChEBI" id="CHEBI:59789"/>
    </ligand>
</feature>
<evidence type="ECO:0000313" key="8">
    <source>
        <dbReference type="EMBL" id="KEZ90631.1"/>
    </source>
</evidence>
<comment type="caution">
    <text evidence="8">The sequence shown here is derived from an EMBL/GenBank/DDBJ whole genome shotgun (WGS) entry which is preliminary data.</text>
</comment>
<evidence type="ECO:0000256" key="7">
    <source>
        <dbReference type="SAM" id="MobiDB-lite"/>
    </source>
</evidence>
<dbReference type="SUPFAM" id="SSF81799">
    <property type="entry name" value="Putative methyltransferase TM0872, insert domain"/>
    <property type="match status" value="1"/>
</dbReference>
<evidence type="ECO:0000256" key="3">
    <source>
        <dbReference type="ARBA" id="ARBA00022603"/>
    </source>
</evidence>
<sequence>MDNQEQKHQRRPRYKGTHPKAFKDKYKELQPELYADAVAKVIQKGNTPAGMHRSICVKEILDILQITPGQTGLDATLGYGGHTLEMLKCLDSKGHLYATDVDPIELPKTRERLERLGYGPEILTVKQTNFSNIDQITPESGPLDFILADLGVSSMQIDNPDRGFSFKTEGPLDLRLNPSKGISAADRLKTISQDELQGMLLENADEPHSAEISRAIISAIKKGEDILTTNQLQQIIKDALKFIPEKERNDEVKKSCQRCFQALRIDVNNEFEVLYTFLEKLPAAMAEGGRVAILTFHSGEDRLVKKSFKRFYREGIYKEIAPEAIRPSAAECNSNGRARCAKLRWAIKA</sequence>
<dbReference type="RefSeq" id="WP_038279802.1">
    <property type="nucleotide sequence ID" value="NZ_JPME01000010.1"/>
</dbReference>
<dbReference type="PANTHER" id="PTHR11265:SF0">
    <property type="entry name" value="12S RRNA N4-METHYLCYTIDINE METHYLTRANSFERASE"/>
    <property type="match status" value="1"/>
</dbReference>
<evidence type="ECO:0000256" key="2">
    <source>
        <dbReference type="ARBA" id="ARBA00022552"/>
    </source>
</evidence>
<dbReference type="Gene3D" id="3.40.50.150">
    <property type="entry name" value="Vaccinia Virus protein VP39"/>
    <property type="match status" value="1"/>
</dbReference>
<keyword evidence="2 6" id="KW-0698">rRNA processing</keyword>
<dbReference type="InterPro" id="IPR023397">
    <property type="entry name" value="SAM-dep_MeTrfase_MraW_recog"/>
</dbReference>
<dbReference type="InterPro" id="IPR002903">
    <property type="entry name" value="RsmH"/>
</dbReference>
<comment type="subcellular location">
    <subcellularLocation>
        <location evidence="6">Cytoplasm</location>
    </subcellularLocation>
</comment>
<dbReference type="GO" id="GO:0071424">
    <property type="term" value="F:rRNA (cytosine-N4-)-methyltransferase activity"/>
    <property type="evidence" value="ECO:0007669"/>
    <property type="project" value="UniProtKB-UniRule"/>
</dbReference>
<evidence type="ECO:0000256" key="6">
    <source>
        <dbReference type="HAMAP-Rule" id="MF_01007"/>
    </source>
</evidence>
<dbReference type="EC" id="2.1.1.199" evidence="6"/>
<dbReference type="HAMAP" id="MF_01007">
    <property type="entry name" value="16SrRNA_methyltr_H"/>
    <property type="match status" value="1"/>
</dbReference>
<evidence type="ECO:0000256" key="5">
    <source>
        <dbReference type="ARBA" id="ARBA00022691"/>
    </source>
</evidence>
<dbReference type="STRING" id="29354.IO98_07625"/>
<dbReference type="Pfam" id="PF01795">
    <property type="entry name" value="Methyltransf_5"/>
    <property type="match status" value="1"/>
</dbReference>
<feature type="compositionally biased region" description="Basic residues" evidence="7">
    <location>
        <begin position="8"/>
        <end position="20"/>
    </location>
</feature>
<feature type="binding site" evidence="6">
    <location>
        <position position="130"/>
    </location>
    <ligand>
        <name>S-adenosyl-L-methionine</name>
        <dbReference type="ChEBI" id="CHEBI:59789"/>
    </ligand>
</feature>
<protein>
    <recommendedName>
        <fullName evidence="6">Ribosomal RNA small subunit methyltransferase H</fullName>
        <ecNumber evidence="6">2.1.1.199</ecNumber>
    </recommendedName>
    <alternativeName>
        <fullName evidence="6">16S rRNA m(4)C1402 methyltransferase</fullName>
    </alternativeName>
    <alternativeName>
        <fullName evidence="6">rRNA (cytosine-N(4)-)-methyltransferase RsmH</fullName>
    </alternativeName>
</protein>
<keyword evidence="4 6" id="KW-0808">Transferase</keyword>
<dbReference type="Proteomes" id="UP000028525">
    <property type="component" value="Unassembled WGS sequence"/>
</dbReference>
<gene>
    <name evidence="6" type="primary">rsmH</name>
    <name evidence="8" type="ORF">IO98_07625</name>
</gene>
<feature type="region of interest" description="Disordered" evidence="7">
    <location>
        <begin position="1"/>
        <end position="20"/>
    </location>
</feature>
<dbReference type="GO" id="GO:0005737">
    <property type="term" value="C:cytoplasm"/>
    <property type="evidence" value="ECO:0007669"/>
    <property type="project" value="UniProtKB-SubCell"/>
</dbReference>
<keyword evidence="5 6" id="KW-0949">S-adenosyl-L-methionine</keyword>
<comment type="similarity">
    <text evidence="1 6">Belongs to the methyltransferase superfamily. RsmH family.</text>
</comment>
<comment type="catalytic activity">
    <reaction evidence="6">
        <text>cytidine(1402) in 16S rRNA + S-adenosyl-L-methionine = N(4)-methylcytidine(1402) in 16S rRNA + S-adenosyl-L-homocysteine + H(+)</text>
        <dbReference type="Rhea" id="RHEA:42928"/>
        <dbReference type="Rhea" id="RHEA-COMP:10286"/>
        <dbReference type="Rhea" id="RHEA-COMP:10287"/>
        <dbReference type="ChEBI" id="CHEBI:15378"/>
        <dbReference type="ChEBI" id="CHEBI:57856"/>
        <dbReference type="ChEBI" id="CHEBI:59789"/>
        <dbReference type="ChEBI" id="CHEBI:74506"/>
        <dbReference type="ChEBI" id="CHEBI:82748"/>
        <dbReference type="EC" id="2.1.1.199"/>
    </reaction>
</comment>
<comment type="function">
    <text evidence="6">Specifically methylates the N4 position of cytidine in position 1402 (C1402) of 16S rRNA.</text>
</comment>
<feature type="binding site" evidence="6">
    <location>
        <position position="156"/>
    </location>
    <ligand>
        <name>S-adenosyl-L-methionine</name>
        <dbReference type="ChEBI" id="CHEBI:59789"/>
    </ligand>
</feature>
<feature type="binding site" evidence="6">
    <location>
        <begin position="80"/>
        <end position="82"/>
    </location>
    <ligand>
        <name>S-adenosyl-L-methionine</name>
        <dbReference type="ChEBI" id="CHEBI:59789"/>
    </ligand>
</feature>
<keyword evidence="9" id="KW-1185">Reference proteome</keyword>
<keyword evidence="6" id="KW-0963">Cytoplasm</keyword>
<dbReference type="GO" id="GO:0070475">
    <property type="term" value="P:rRNA base methylation"/>
    <property type="evidence" value="ECO:0007669"/>
    <property type="project" value="UniProtKB-UniRule"/>
</dbReference>
<proteinExistence type="inferred from homology"/>
<accession>A0A084JNU7</accession>
<dbReference type="PANTHER" id="PTHR11265">
    <property type="entry name" value="S-ADENOSYL-METHYLTRANSFERASE MRAW"/>
    <property type="match status" value="1"/>
</dbReference>
<dbReference type="OrthoDB" id="9806637at2"/>
<reference evidence="8 9" key="1">
    <citation type="submission" date="2014-07" db="EMBL/GenBank/DDBJ databases">
        <title>Draft genome of Clostridium celerecrescens 152B isolated from sediments associated with methane hydrate from Krishna Godavari basin.</title>
        <authorList>
            <person name="Honkalas V.S."/>
            <person name="Dabir A.P."/>
            <person name="Arora P."/>
            <person name="Dhakephalkar P.K."/>
        </authorList>
    </citation>
    <scope>NUCLEOTIDE SEQUENCE [LARGE SCALE GENOMIC DNA]</scope>
    <source>
        <strain evidence="8 9">152B</strain>
    </source>
</reference>
<dbReference type="NCBIfam" id="TIGR00006">
    <property type="entry name" value="16S rRNA (cytosine(1402)-N(4))-methyltransferase RsmH"/>
    <property type="match status" value="1"/>
</dbReference>
<dbReference type="SUPFAM" id="SSF53335">
    <property type="entry name" value="S-adenosyl-L-methionine-dependent methyltransferases"/>
    <property type="match status" value="1"/>
</dbReference>
<evidence type="ECO:0000313" key="9">
    <source>
        <dbReference type="Proteomes" id="UP000028525"/>
    </source>
</evidence>
<dbReference type="PIRSF" id="PIRSF004486">
    <property type="entry name" value="MraW"/>
    <property type="match status" value="1"/>
</dbReference>
<evidence type="ECO:0000256" key="1">
    <source>
        <dbReference type="ARBA" id="ARBA00010396"/>
    </source>
</evidence>
<dbReference type="Gene3D" id="1.10.150.170">
    <property type="entry name" value="Putative methyltransferase TM0872, insert domain"/>
    <property type="match status" value="1"/>
</dbReference>
<dbReference type="EMBL" id="JPME01000010">
    <property type="protein sequence ID" value="KEZ90631.1"/>
    <property type="molecule type" value="Genomic_DNA"/>
</dbReference>
<dbReference type="AlphaFoldDB" id="A0A084JNU7"/>
<organism evidence="8 9">
    <name type="scientific">Lacrimispora celerecrescens</name>
    <dbReference type="NCBI Taxonomy" id="29354"/>
    <lineage>
        <taxon>Bacteria</taxon>
        <taxon>Bacillati</taxon>
        <taxon>Bacillota</taxon>
        <taxon>Clostridia</taxon>
        <taxon>Lachnospirales</taxon>
        <taxon>Lachnospiraceae</taxon>
        <taxon>Lacrimispora</taxon>
    </lineage>
</organism>
<evidence type="ECO:0000256" key="4">
    <source>
        <dbReference type="ARBA" id="ARBA00022679"/>
    </source>
</evidence>
<feature type="binding site" evidence="6">
    <location>
        <position position="100"/>
    </location>
    <ligand>
        <name>S-adenosyl-L-methionine</name>
        <dbReference type="ChEBI" id="CHEBI:59789"/>
    </ligand>
</feature>
<keyword evidence="3 6" id="KW-0489">Methyltransferase</keyword>